<comment type="function">
    <text evidence="6">Catalyzes the reduction of dTDP-6-deoxy-L-lyxo-4-hexulose to yield dTDP-L-rhamnose.</text>
</comment>
<evidence type="ECO:0000313" key="7">
    <source>
        <dbReference type="EMBL" id="APU68084.1"/>
    </source>
</evidence>
<dbReference type="GO" id="GO:0019305">
    <property type="term" value="P:dTDP-rhamnose biosynthetic process"/>
    <property type="evidence" value="ECO:0007669"/>
    <property type="project" value="UniProtKB-UniPathway"/>
</dbReference>
<sequence>MKKVLVTGAAGQLGQCFQKIASEYPNFEFIFKTSAALDVTQEAAIRSFFQQEKIAICINCAAYTNVEQAETEVEKAFEINATAAGKLAKVCAENAAILVHFSTDYVFDGTARKPYAETDAVHPINQYGASKLEGEKQIQQQLEAHYIIRTSWLYSQFGHNFFNTIRRKASEGNELHITTAQKGTPTNANDLASFVLKILTLEKAHFGVYHFSNEGEATWYDFAREIVEISQFQTTANPSGFYQTKAKRPEYSVLSKEKIAETFGLEIPHWRESLRGLIAKI</sequence>
<keyword evidence="6 7" id="KW-0560">Oxidoreductase</keyword>
<dbReference type="PANTHER" id="PTHR10491:SF4">
    <property type="entry name" value="METHIONINE ADENOSYLTRANSFERASE 2 SUBUNIT BETA"/>
    <property type="match status" value="1"/>
</dbReference>
<protein>
    <recommendedName>
        <fullName evidence="4 6">dTDP-4-dehydrorhamnose reductase</fullName>
        <ecNumber evidence="3 6">1.1.1.133</ecNumber>
    </recommendedName>
</protein>
<dbReference type="InterPro" id="IPR036291">
    <property type="entry name" value="NAD(P)-bd_dom_sf"/>
</dbReference>
<dbReference type="GO" id="GO:0005829">
    <property type="term" value="C:cytosol"/>
    <property type="evidence" value="ECO:0007669"/>
    <property type="project" value="TreeGrafter"/>
</dbReference>
<evidence type="ECO:0000256" key="3">
    <source>
        <dbReference type="ARBA" id="ARBA00012929"/>
    </source>
</evidence>
<dbReference type="STRING" id="1229726.GRFL_1360"/>
<dbReference type="Gene3D" id="3.40.50.720">
    <property type="entry name" value="NAD(P)-binding Rossmann-like Domain"/>
    <property type="match status" value="1"/>
</dbReference>
<keyword evidence="6" id="KW-0521">NADP</keyword>
<dbReference type="CDD" id="cd05254">
    <property type="entry name" value="dTDP_HR_like_SDR_e"/>
    <property type="match status" value="1"/>
</dbReference>
<accession>A0A1L7I4F1</accession>
<evidence type="ECO:0000256" key="6">
    <source>
        <dbReference type="RuleBase" id="RU364082"/>
    </source>
</evidence>
<evidence type="ECO:0000313" key="8">
    <source>
        <dbReference type="Proteomes" id="UP000186230"/>
    </source>
</evidence>
<comment type="similarity">
    <text evidence="2 6">Belongs to the dTDP-4-dehydrorhamnose reductase family.</text>
</comment>
<evidence type="ECO:0000256" key="5">
    <source>
        <dbReference type="ARBA" id="ARBA00048200"/>
    </source>
</evidence>
<dbReference type="NCBIfam" id="TIGR01214">
    <property type="entry name" value="rmlD"/>
    <property type="match status" value="1"/>
</dbReference>
<dbReference type="SUPFAM" id="SSF51735">
    <property type="entry name" value="NAD(P)-binding Rossmann-fold domains"/>
    <property type="match status" value="1"/>
</dbReference>
<dbReference type="EMBL" id="CP016359">
    <property type="protein sequence ID" value="APU68084.1"/>
    <property type="molecule type" value="Genomic_DNA"/>
</dbReference>
<reference evidence="7 8" key="1">
    <citation type="submission" date="2016-07" db="EMBL/GenBank/DDBJ databases">
        <title>Multi-omics approach to identify versatile polysaccharide utilization systems of a marine flavobacterium Gramella flava.</title>
        <authorList>
            <person name="Tang K."/>
        </authorList>
    </citation>
    <scope>NUCLEOTIDE SEQUENCE [LARGE SCALE GENOMIC DNA]</scope>
    <source>
        <strain evidence="7 8">JLT2011</strain>
    </source>
</reference>
<dbReference type="Proteomes" id="UP000186230">
    <property type="component" value="Chromosome"/>
</dbReference>
<dbReference type="RefSeq" id="WP_083643894.1">
    <property type="nucleotide sequence ID" value="NZ_AMRU01000002.1"/>
</dbReference>
<proteinExistence type="inferred from homology"/>
<dbReference type="PANTHER" id="PTHR10491">
    <property type="entry name" value="DTDP-4-DEHYDRORHAMNOSE REDUCTASE"/>
    <property type="match status" value="1"/>
</dbReference>
<dbReference type="KEGG" id="gfl:GRFL_1360"/>
<dbReference type="EC" id="1.1.1.133" evidence="3 6"/>
<evidence type="ECO:0000256" key="1">
    <source>
        <dbReference type="ARBA" id="ARBA00004781"/>
    </source>
</evidence>
<dbReference type="OrthoDB" id="9803892at2"/>
<evidence type="ECO:0000256" key="2">
    <source>
        <dbReference type="ARBA" id="ARBA00010944"/>
    </source>
</evidence>
<keyword evidence="8" id="KW-1185">Reference proteome</keyword>
<dbReference type="Gene3D" id="3.90.25.10">
    <property type="entry name" value="UDP-galactose 4-epimerase, domain 1"/>
    <property type="match status" value="1"/>
</dbReference>
<dbReference type="AlphaFoldDB" id="A0A1L7I4F1"/>
<organism evidence="7 8">
    <name type="scientific">Christiangramia flava JLT2011</name>
    <dbReference type="NCBI Taxonomy" id="1229726"/>
    <lineage>
        <taxon>Bacteria</taxon>
        <taxon>Pseudomonadati</taxon>
        <taxon>Bacteroidota</taxon>
        <taxon>Flavobacteriia</taxon>
        <taxon>Flavobacteriales</taxon>
        <taxon>Flavobacteriaceae</taxon>
        <taxon>Christiangramia</taxon>
    </lineage>
</organism>
<dbReference type="Pfam" id="PF04321">
    <property type="entry name" value="RmlD_sub_bind"/>
    <property type="match status" value="1"/>
</dbReference>
<gene>
    <name evidence="7" type="ORF">GRFL_1360</name>
</gene>
<dbReference type="GO" id="GO:0008831">
    <property type="term" value="F:dTDP-4-dehydrorhamnose reductase activity"/>
    <property type="evidence" value="ECO:0007669"/>
    <property type="project" value="UniProtKB-EC"/>
</dbReference>
<name>A0A1L7I4F1_9FLAO</name>
<dbReference type="InterPro" id="IPR005913">
    <property type="entry name" value="dTDP_dehydrorham_reduct"/>
</dbReference>
<dbReference type="UniPathway" id="UPA00124"/>
<evidence type="ECO:0000256" key="4">
    <source>
        <dbReference type="ARBA" id="ARBA00017099"/>
    </source>
</evidence>
<dbReference type="InterPro" id="IPR029903">
    <property type="entry name" value="RmlD-like-bd"/>
</dbReference>
<comment type="pathway">
    <text evidence="1 6">Carbohydrate biosynthesis; dTDP-L-rhamnose biosynthesis.</text>
</comment>
<comment type="catalytic activity">
    <reaction evidence="5">
        <text>dTDP-beta-L-rhamnose + NADP(+) = dTDP-4-dehydro-beta-L-rhamnose + NADPH + H(+)</text>
        <dbReference type="Rhea" id="RHEA:21796"/>
        <dbReference type="ChEBI" id="CHEBI:15378"/>
        <dbReference type="ChEBI" id="CHEBI:57510"/>
        <dbReference type="ChEBI" id="CHEBI:57783"/>
        <dbReference type="ChEBI" id="CHEBI:58349"/>
        <dbReference type="ChEBI" id="CHEBI:62830"/>
        <dbReference type="EC" id="1.1.1.133"/>
    </reaction>
</comment>